<evidence type="ECO:0000256" key="1">
    <source>
        <dbReference type="SAM" id="MobiDB-lite"/>
    </source>
</evidence>
<accession>A0AAD1WDF6</accession>
<evidence type="ECO:0000313" key="2">
    <source>
        <dbReference type="EMBL" id="CAH2300573.1"/>
    </source>
</evidence>
<name>A0AAD1WDF6_PELCU</name>
<dbReference type="AlphaFoldDB" id="A0AAD1WDF6"/>
<reference evidence="2" key="1">
    <citation type="submission" date="2022-03" db="EMBL/GenBank/DDBJ databases">
        <authorList>
            <person name="Alioto T."/>
            <person name="Alioto T."/>
            <person name="Gomez Garrido J."/>
        </authorList>
    </citation>
    <scope>NUCLEOTIDE SEQUENCE</scope>
</reference>
<dbReference type="EMBL" id="OW240917">
    <property type="protein sequence ID" value="CAH2300573.1"/>
    <property type="molecule type" value="Genomic_DNA"/>
</dbReference>
<evidence type="ECO:0000313" key="3">
    <source>
        <dbReference type="Proteomes" id="UP001295444"/>
    </source>
</evidence>
<proteinExistence type="predicted"/>
<organism evidence="2 3">
    <name type="scientific">Pelobates cultripes</name>
    <name type="common">Western spadefoot toad</name>
    <dbReference type="NCBI Taxonomy" id="61616"/>
    <lineage>
        <taxon>Eukaryota</taxon>
        <taxon>Metazoa</taxon>
        <taxon>Chordata</taxon>
        <taxon>Craniata</taxon>
        <taxon>Vertebrata</taxon>
        <taxon>Euteleostomi</taxon>
        <taxon>Amphibia</taxon>
        <taxon>Batrachia</taxon>
        <taxon>Anura</taxon>
        <taxon>Pelobatoidea</taxon>
        <taxon>Pelobatidae</taxon>
        <taxon>Pelobates</taxon>
    </lineage>
</organism>
<protein>
    <submittedName>
        <fullName evidence="2">Uncharacterized protein</fullName>
    </submittedName>
</protein>
<feature type="non-terminal residue" evidence="2">
    <location>
        <position position="81"/>
    </location>
</feature>
<keyword evidence="3" id="KW-1185">Reference proteome</keyword>
<gene>
    <name evidence="2" type="ORF">PECUL_23A044179</name>
</gene>
<sequence>MVDVSPRDSPINIRRLHKRAFLARDLSSSSSEYNIVPVSKRNKKACLSSSSFEDELDFGPSSPHSRLSSRCFKGTVSPKAK</sequence>
<feature type="non-terminal residue" evidence="2">
    <location>
        <position position="1"/>
    </location>
</feature>
<dbReference type="Proteomes" id="UP001295444">
    <property type="component" value="Chromosome 06"/>
</dbReference>
<feature type="region of interest" description="Disordered" evidence="1">
    <location>
        <begin position="52"/>
        <end position="81"/>
    </location>
</feature>